<dbReference type="EMBL" id="NPMS01000017">
    <property type="protein sequence ID" value="OZU87029.1"/>
    <property type="molecule type" value="Genomic_DNA"/>
</dbReference>
<dbReference type="Proteomes" id="UP000216498">
    <property type="component" value="Unassembled WGS sequence"/>
</dbReference>
<keyword evidence="7" id="KW-1185">Reference proteome</keyword>
<evidence type="ECO:0000313" key="7">
    <source>
        <dbReference type="Proteomes" id="UP000216498"/>
    </source>
</evidence>
<dbReference type="Gene3D" id="1.10.357.10">
    <property type="entry name" value="Tetracycline Repressor, domain 2"/>
    <property type="match status" value="1"/>
</dbReference>
<evidence type="ECO:0000256" key="4">
    <source>
        <dbReference type="PROSITE-ProRule" id="PRU00335"/>
    </source>
</evidence>
<gene>
    <name evidence="6" type="ORF">CIL03_19005</name>
</gene>
<keyword evidence="1" id="KW-0805">Transcription regulation</keyword>
<dbReference type="InterPro" id="IPR001647">
    <property type="entry name" value="HTH_TetR"/>
</dbReference>
<dbReference type="GO" id="GO:0045892">
    <property type="term" value="P:negative regulation of DNA-templated transcription"/>
    <property type="evidence" value="ECO:0007669"/>
    <property type="project" value="InterPro"/>
</dbReference>
<dbReference type="Gene3D" id="1.10.10.60">
    <property type="entry name" value="Homeodomain-like"/>
    <property type="match status" value="1"/>
</dbReference>
<dbReference type="OrthoDB" id="9814200at2"/>
<dbReference type="SUPFAM" id="SSF46689">
    <property type="entry name" value="Homeodomain-like"/>
    <property type="match status" value="1"/>
</dbReference>
<dbReference type="RefSeq" id="WP_094887450.1">
    <property type="nucleotide sequence ID" value="NZ_NPMS01000017.1"/>
</dbReference>
<dbReference type="InterPro" id="IPR036271">
    <property type="entry name" value="Tet_transcr_reg_TetR-rel_C_sf"/>
</dbReference>
<dbReference type="AlphaFoldDB" id="A0A265N6G9"/>
<evidence type="ECO:0000256" key="3">
    <source>
        <dbReference type="ARBA" id="ARBA00023163"/>
    </source>
</evidence>
<dbReference type="InterPro" id="IPR023772">
    <property type="entry name" value="DNA-bd_HTH_TetR-type_CS"/>
</dbReference>
<evidence type="ECO:0000256" key="1">
    <source>
        <dbReference type="ARBA" id="ARBA00023015"/>
    </source>
</evidence>
<proteinExistence type="predicted"/>
<dbReference type="SUPFAM" id="SSF48498">
    <property type="entry name" value="Tetracyclin repressor-like, C-terminal domain"/>
    <property type="match status" value="1"/>
</dbReference>
<dbReference type="PROSITE" id="PS01081">
    <property type="entry name" value="HTH_TETR_1"/>
    <property type="match status" value="1"/>
</dbReference>
<dbReference type="PROSITE" id="PS50977">
    <property type="entry name" value="HTH_TETR_2"/>
    <property type="match status" value="1"/>
</dbReference>
<feature type="domain" description="HTH tetR-type" evidence="5">
    <location>
        <begin position="9"/>
        <end position="69"/>
    </location>
</feature>
<dbReference type="InterPro" id="IPR013571">
    <property type="entry name" value="Tscrpt_reg_QacR_C"/>
</dbReference>
<dbReference type="InterPro" id="IPR009057">
    <property type="entry name" value="Homeodomain-like_sf"/>
</dbReference>
<evidence type="ECO:0000256" key="2">
    <source>
        <dbReference type="ARBA" id="ARBA00023125"/>
    </source>
</evidence>
<keyword evidence="3" id="KW-0804">Transcription</keyword>
<dbReference type="GO" id="GO:0003700">
    <property type="term" value="F:DNA-binding transcription factor activity"/>
    <property type="evidence" value="ECO:0007669"/>
    <property type="project" value="InterPro"/>
</dbReference>
<dbReference type="Pfam" id="PF00440">
    <property type="entry name" value="TetR_N"/>
    <property type="match status" value="1"/>
</dbReference>
<comment type="caution">
    <text evidence="6">The sequence shown here is derived from an EMBL/GenBank/DDBJ whole genome shotgun (WGS) entry which is preliminary data.</text>
</comment>
<feature type="DNA-binding region" description="H-T-H motif" evidence="4">
    <location>
        <begin position="32"/>
        <end position="51"/>
    </location>
</feature>
<sequence>MARPKGQGEKTKELIAKKAKIIFEQKGYAGTSMEDIREFSEISKGSIYYHFKNKEELFLYTVGKSSEVWRKEWEEHAKKVETSTEKLYLLAKYYASDMQKTLSHTVPEYMATENIDKMMQNKIFDLIKPEYEVFYQIINEGISWKEFKSDQSPDDLAYILYSTLTGLSITQFVGYNDKQFLMLYQSAIDIFLKGILKNSTP</sequence>
<organism evidence="6 7">
    <name type="scientific">Virgibacillus indicus</name>
    <dbReference type="NCBI Taxonomy" id="2024554"/>
    <lineage>
        <taxon>Bacteria</taxon>
        <taxon>Bacillati</taxon>
        <taxon>Bacillota</taxon>
        <taxon>Bacilli</taxon>
        <taxon>Bacillales</taxon>
        <taxon>Bacillaceae</taxon>
        <taxon>Virgibacillus</taxon>
    </lineage>
</organism>
<accession>A0A265N6G9</accession>
<dbReference type="PANTHER" id="PTHR47506">
    <property type="entry name" value="TRANSCRIPTIONAL REGULATORY PROTEIN"/>
    <property type="match status" value="1"/>
</dbReference>
<dbReference type="Pfam" id="PF08360">
    <property type="entry name" value="TetR_C_5"/>
    <property type="match status" value="1"/>
</dbReference>
<reference evidence="6 7" key="1">
    <citation type="submission" date="2017-08" db="EMBL/GenBank/DDBJ databases">
        <title>Virgibacillus indicus sp. nov. and Virgibacillus profoundi sp. nov, two moderately halophilic bacteria isolated from marine sediment by using the Microfluidic Streak Plate.</title>
        <authorList>
            <person name="Xu B."/>
            <person name="Hu B."/>
            <person name="Wang J."/>
            <person name="Zhu Y."/>
            <person name="Huang L."/>
            <person name="Du W."/>
            <person name="Huang Y."/>
        </authorList>
    </citation>
    <scope>NUCLEOTIDE SEQUENCE [LARGE SCALE GENOMIC DNA]</scope>
    <source>
        <strain evidence="6 7">IO3-P2-C2</strain>
    </source>
</reference>
<keyword evidence="2 4" id="KW-0238">DNA-binding</keyword>
<dbReference type="PRINTS" id="PR00455">
    <property type="entry name" value="HTHTETR"/>
</dbReference>
<protein>
    <recommendedName>
        <fullName evidence="5">HTH tetR-type domain-containing protein</fullName>
    </recommendedName>
</protein>
<dbReference type="GO" id="GO:0003677">
    <property type="term" value="F:DNA binding"/>
    <property type="evidence" value="ECO:0007669"/>
    <property type="project" value="UniProtKB-UniRule"/>
</dbReference>
<evidence type="ECO:0000313" key="6">
    <source>
        <dbReference type="EMBL" id="OZU87029.1"/>
    </source>
</evidence>
<name>A0A265N6G9_9BACI</name>
<evidence type="ECO:0000259" key="5">
    <source>
        <dbReference type="PROSITE" id="PS50977"/>
    </source>
</evidence>
<dbReference type="PANTHER" id="PTHR47506:SF3">
    <property type="entry name" value="HTH-TYPE TRANSCRIPTIONAL REGULATOR LMRA"/>
    <property type="match status" value="1"/>
</dbReference>